<dbReference type="GeneID" id="110804129"/>
<protein>
    <recommendedName>
        <fullName evidence="1">Helitron helicase-like domain-containing protein</fullName>
    </recommendedName>
</protein>
<dbReference type="InterPro" id="IPR025476">
    <property type="entry name" value="Helitron_helicase-like"/>
</dbReference>
<reference evidence="3" key="2">
    <citation type="submission" date="2025-08" db="UniProtKB">
        <authorList>
            <consortium name="RefSeq"/>
        </authorList>
    </citation>
    <scope>IDENTIFICATION</scope>
    <source>
        <tissue evidence="3">Leaf</tissue>
    </source>
</reference>
<accession>A0A9R0KBC3</accession>
<proteinExistence type="predicted"/>
<organism evidence="2 3">
    <name type="scientific">Spinacia oleracea</name>
    <name type="common">Spinach</name>
    <dbReference type="NCBI Taxonomy" id="3562"/>
    <lineage>
        <taxon>Eukaryota</taxon>
        <taxon>Viridiplantae</taxon>
        <taxon>Streptophyta</taxon>
        <taxon>Embryophyta</taxon>
        <taxon>Tracheophyta</taxon>
        <taxon>Spermatophyta</taxon>
        <taxon>Magnoliopsida</taxon>
        <taxon>eudicotyledons</taxon>
        <taxon>Gunneridae</taxon>
        <taxon>Pentapetalae</taxon>
        <taxon>Caryophyllales</taxon>
        <taxon>Chenopodiaceae</taxon>
        <taxon>Chenopodioideae</taxon>
        <taxon>Anserineae</taxon>
        <taxon>Spinacia</taxon>
    </lineage>
</organism>
<dbReference type="KEGG" id="soe:110804129"/>
<name>A0A9R0KBC3_SPIOL</name>
<evidence type="ECO:0000313" key="3">
    <source>
        <dbReference type="RefSeq" id="XP_021865389.2"/>
    </source>
</evidence>
<dbReference type="Pfam" id="PF14214">
    <property type="entry name" value="Helitron_like_N"/>
    <property type="match status" value="1"/>
</dbReference>
<dbReference type="RefSeq" id="XP_021865389.2">
    <property type="nucleotide sequence ID" value="XM_022009697.2"/>
</dbReference>
<keyword evidence="2" id="KW-1185">Reference proteome</keyword>
<evidence type="ECO:0000313" key="2">
    <source>
        <dbReference type="Proteomes" id="UP000813463"/>
    </source>
</evidence>
<dbReference type="PANTHER" id="PTHR10492:SF94">
    <property type="entry name" value="ATP-DEPENDENT DNA HELICASE"/>
    <property type="match status" value="1"/>
</dbReference>
<evidence type="ECO:0000259" key="1">
    <source>
        <dbReference type="Pfam" id="PF14214"/>
    </source>
</evidence>
<reference evidence="2" key="1">
    <citation type="journal article" date="2021" name="Nat. Commun.">
        <title>Genomic analyses provide insights into spinach domestication and the genetic basis of agronomic traits.</title>
        <authorList>
            <person name="Cai X."/>
            <person name="Sun X."/>
            <person name="Xu C."/>
            <person name="Sun H."/>
            <person name="Wang X."/>
            <person name="Ge C."/>
            <person name="Zhang Z."/>
            <person name="Wang Q."/>
            <person name="Fei Z."/>
            <person name="Jiao C."/>
            <person name="Wang Q."/>
        </authorList>
    </citation>
    <scope>NUCLEOTIDE SEQUENCE [LARGE SCALE GENOMIC DNA]</scope>
    <source>
        <strain evidence="2">cv. Varoflay</strain>
    </source>
</reference>
<gene>
    <name evidence="3" type="primary">LOC110804129</name>
</gene>
<dbReference type="AlphaFoldDB" id="A0A9R0KBC3"/>
<feature type="domain" description="Helitron helicase-like" evidence="1">
    <location>
        <begin position="2"/>
        <end position="30"/>
    </location>
</feature>
<sequence length="194" mass="22532">MQKHVFGEVAALIYVVEFQKRGLPHAHFLIILKPDFKIKTPADYDKFVCAEIPSLDNPSLRNIILKHMMHGPYGQLNSHCPCMKRKGNKVRCKSGYPKQFCTETTNNTDCFPMYKRSDTGETVSIRRANLDNRWVIPYNPYLSSLFDCHINVEVCSSIQAVKFLYKYVYKGHDRISFNVVQDGEQRTVDEIEQY</sequence>
<dbReference type="PANTHER" id="PTHR10492">
    <property type="match status" value="1"/>
</dbReference>
<dbReference type="Proteomes" id="UP000813463">
    <property type="component" value="Chromosome 6"/>
</dbReference>